<evidence type="ECO:0000256" key="1">
    <source>
        <dbReference type="SAM" id="MobiDB-lite"/>
    </source>
</evidence>
<feature type="transmembrane region" description="Helical" evidence="2">
    <location>
        <begin position="12"/>
        <end position="28"/>
    </location>
</feature>
<protein>
    <submittedName>
        <fullName evidence="3">Uncharacterized protein</fullName>
    </submittedName>
</protein>
<feature type="compositionally biased region" description="Polar residues" evidence="1">
    <location>
        <begin position="335"/>
        <end position="346"/>
    </location>
</feature>
<sequence length="346" mass="39265">MSEMLEVSDDLIFPYLVIILAFLIWFCPRQFGRCNYNDSRFHFYLDRGLRTSASLVVGSFTIYLIRGWASLISNLGLLKTNSQFQFFRRAIEHHTQHKFFSRLGDASKDLVINFAITAGCSCIFLVVSLLWRTHELKWSGREADGWFAFFVLLTIMAFLPFHFQSKFGSIRSLIPREWSEQEGRYLKPAFSSPAMLVDQWCKVKGFLTFQSGVILLNFCIIIALFGLAGLVMSWTPQRTTQSTDEEEGHELQNVAPPAQPVPLARPAGQEQSVTPSIGDQHEAQNTSFPQRSPFDDANAIVRPQRPAQALQQPNRNPFDDSNEIGAPRRDAPPTYHSTVHDSISNL</sequence>
<feature type="transmembrane region" description="Helical" evidence="2">
    <location>
        <begin position="143"/>
        <end position="163"/>
    </location>
</feature>
<name>A0A6A6H3J2_VIRVR</name>
<dbReference type="AlphaFoldDB" id="A0A6A6H3J2"/>
<feature type="transmembrane region" description="Helical" evidence="2">
    <location>
        <begin position="212"/>
        <end position="232"/>
    </location>
</feature>
<proteinExistence type="predicted"/>
<keyword evidence="2" id="KW-0812">Transmembrane</keyword>
<evidence type="ECO:0000313" key="4">
    <source>
        <dbReference type="Proteomes" id="UP000800092"/>
    </source>
</evidence>
<organism evidence="3 4">
    <name type="scientific">Viridothelium virens</name>
    <name type="common">Speckled blister lichen</name>
    <name type="synonym">Trypethelium virens</name>
    <dbReference type="NCBI Taxonomy" id="1048519"/>
    <lineage>
        <taxon>Eukaryota</taxon>
        <taxon>Fungi</taxon>
        <taxon>Dikarya</taxon>
        <taxon>Ascomycota</taxon>
        <taxon>Pezizomycotina</taxon>
        <taxon>Dothideomycetes</taxon>
        <taxon>Dothideomycetes incertae sedis</taxon>
        <taxon>Trypetheliales</taxon>
        <taxon>Trypetheliaceae</taxon>
        <taxon>Viridothelium</taxon>
    </lineage>
</organism>
<feature type="region of interest" description="Disordered" evidence="1">
    <location>
        <begin position="239"/>
        <end position="346"/>
    </location>
</feature>
<feature type="compositionally biased region" description="Polar residues" evidence="1">
    <location>
        <begin position="269"/>
        <end position="290"/>
    </location>
</feature>
<keyword evidence="2" id="KW-1133">Transmembrane helix</keyword>
<reference evidence="3" key="1">
    <citation type="journal article" date="2020" name="Stud. Mycol.">
        <title>101 Dothideomycetes genomes: a test case for predicting lifestyles and emergence of pathogens.</title>
        <authorList>
            <person name="Haridas S."/>
            <person name="Albert R."/>
            <person name="Binder M."/>
            <person name="Bloem J."/>
            <person name="Labutti K."/>
            <person name="Salamov A."/>
            <person name="Andreopoulos B."/>
            <person name="Baker S."/>
            <person name="Barry K."/>
            <person name="Bills G."/>
            <person name="Bluhm B."/>
            <person name="Cannon C."/>
            <person name="Castanera R."/>
            <person name="Culley D."/>
            <person name="Daum C."/>
            <person name="Ezra D."/>
            <person name="Gonzalez J."/>
            <person name="Henrissat B."/>
            <person name="Kuo A."/>
            <person name="Liang C."/>
            <person name="Lipzen A."/>
            <person name="Lutzoni F."/>
            <person name="Magnuson J."/>
            <person name="Mondo S."/>
            <person name="Nolan M."/>
            <person name="Ohm R."/>
            <person name="Pangilinan J."/>
            <person name="Park H.-J."/>
            <person name="Ramirez L."/>
            <person name="Alfaro M."/>
            <person name="Sun H."/>
            <person name="Tritt A."/>
            <person name="Yoshinaga Y."/>
            <person name="Zwiers L.-H."/>
            <person name="Turgeon B."/>
            <person name="Goodwin S."/>
            <person name="Spatafora J."/>
            <person name="Crous P."/>
            <person name="Grigoriev I."/>
        </authorList>
    </citation>
    <scope>NUCLEOTIDE SEQUENCE</scope>
    <source>
        <strain evidence="3">Tuck. ex Michener</strain>
    </source>
</reference>
<dbReference type="Proteomes" id="UP000800092">
    <property type="component" value="Unassembled WGS sequence"/>
</dbReference>
<feature type="transmembrane region" description="Helical" evidence="2">
    <location>
        <begin position="110"/>
        <end position="131"/>
    </location>
</feature>
<accession>A0A6A6H3J2</accession>
<evidence type="ECO:0000313" key="3">
    <source>
        <dbReference type="EMBL" id="KAF2232664.1"/>
    </source>
</evidence>
<dbReference type="OrthoDB" id="10653338at2759"/>
<keyword evidence="2" id="KW-0472">Membrane</keyword>
<dbReference type="EMBL" id="ML991813">
    <property type="protein sequence ID" value="KAF2232664.1"/>
    <property type="molecule type" value="Genomic_DNA"/>
</dbReference>
<feature type="transmembrane region" description="Helical" evidence="2">
    <location>
        <begin position="49"/>
        <end position="69"/>
    </location>
</feature>
<gene>
    <name evidence="3" type="ORF">EV356DRAFT_504923</name>
</gene>
<keyword evidence="4" id="KW-1185">Reference proteome</keyword>
<feature type="compositionally biased region" description="Low complexity" evidence="1">
    <location>
        <begin position="302"/>
        <end position="313"/>
    </location>
</feature>
<evidence type="ECO:0000256" key="2">
    <source>
        <dbReference type="SAM" id="Phobius"/>
    </source>
</evidence>